<dbReference type="STRING" id="6334.A0A0V1BJE2"/>
<dbReference type="PANTHER" id="PTHR14741">
    <property type="entry name" value="S-ADENOSYLMETHIONINE-DEPENDENT METHYLTRANSFERASE RELATED"/>
    <property type="match status" value="1"/>
</dbReference>
<evidence type="ECO:0000256" key="4">
    <source>
        <dbReference type="ARBA" id="ARBA00048740"/>
    </source>
</evidence>
<evidence type="ECO:0000256" key="3">
    <source>
        <dbReference type="ARBA" id="ARBA00047418"/>
    </source>
</evidence>
<proteinExistence type="inferred from homology"/>
<comment type="similarity">
    <text evidence="2">Belongs to the methyltransferase superfamily. Trimethylguanosine synthase family.</text>
</comment>
<evidence type="ECO:0000256" key="2">
    <source>
        <dbReference type="ARBA" id="ARBA00025783"/>
    </source>
</evidence>
<accession>A0A0V1BJE2</accession>
<evidence type="ECO:0000313" key="9">
    <source>
        <dbReference type="EMBL" id="KRY36659.1"/>
    </source>
</evidence>
<comment type="catalytic activity">
    <reaction evidence="4">
        <text>a 5'-end (N(7)-methyl 5'-triphosphoguanosine)-ribonucleoside in snoRNA + S-adenosyl-L-methionine = a 5'-end (N(2),N(7)-dimethyl 5'-triphosphoguanosine)-ribonucleoside in snoRNA + S-adenosyl-L-homocysteine + H(+)</text>
        <dbReference type="Rhea" id="RHEA:78475"/>
        <dbReference type="Rhea" id="RHEA-COMP:19086"/>
        <dbReference type="Rhea" id="RHEA-COMP:19088"/>
        <dbReference type="ChEBI" id="CHEBI:15378"/>
        <dbReference type="ChEBI" id="CHEBI:57856"/>
        <dbReference type="ChEBI" id="CHEBI:59789"/>
        <dbReference type="ChEBI" id="CHEBI:156461"/>
        <dbReference type="ChEBI" id="CHEBI:172880"/>
    </reaction>
    <physiologicalReaction direction="left-to-right" evidence="4">
        <dbReference type="Rhea" id="RHEA:78476"/>
    </physiologicalReaction>
</comment>
<dbReference type="SUPFAM" id="SSF53335">
    <property type="entry name" value="S-adenosyl-L-methionine-dependent methyltransferases"/>
    <property type="match status" value="1"/>
</dbReference>
<comment type="catalytic activity">
    <reaction evidence="3">
        <text>a 5'-end (N(2),N(7)-dimethyl 5'-triphosphoguanosine)-ribonucleoside in snoRNA + S-adenosyl-L-methionine = a 5'-end (N(2),N(2),N(7)-trimethyl 5'-triphosphoguanosine)-ribonucleoside in snoRNA + S-adenosyl-L-homocysteine + H(+)</text>
        <dbReference type="Rhea" id="RHEA:78507"/>
        <dbReference type="Rhea" id="RHEA-COMP:19088"/>
        <dbReference type="Rhea" id="RHEA-COMP:19090"/>
        <dbReference type="ChEBI" id="CHEBI:15378"/>
        <dbReference type="ChEBI" id="CHEBI:57856"/>
        <dbReference type="ChEBI" id="CHEBI:59789"/>
        <dbReference type="ChEBI" id="CHEBI:167623"/>
        <dbReference type="ChEBI" id="CHEBI:172880"/>
    </reaction>
    <physiologicalReaction direction="left-to-right" evidence="3">
        <dbReference type="Rhea" id="RHEA:78508"/>
    </physiologicalReaction>
</comment>
<dbReference type="GO" id="GO:0005634">
    <property type="term" value="C:nucleus"/>
    <property type="evidence" value="ECO:0007669"/>
    <property type="project" value="TreeGrafter"/>
</dbReference>
<dbReference type="Pfam" id="PF09445">
    <property type="entry name" value="Methyltransf_15"/>
    <property type="match status" value="1"/>
</dbReference>
<dbReference type="InParanoid" id="A0A0V1BJE2"/>
<keyword evidence="10" id="KW-1185">Reference proteome</keyword>
<dbReference type="GO" id="GO:0071164">
    <property type="term" value="F:RNA cap trimethylguanosine synthase activity"/>
    <property type="evidence" value="ECO:0007669"/>
    <property type="project" value="TreeGrafter"/>
</dbReference>
<protein>
    <recommendedName>
        <fullName evidence="1">Trimethylguanosine synthase</fullName>
    </recommendedName>
    <alternativeName>
        <fullName evidence="7">Cap-specific guanine-N(2) methyltransferase</fullName>
    </alternativeName>
</protein>
<evidence type="ECO:0000256" key="5">
    <source>
        <dbReference type="ARBA" id="ARBA00048763"/>
    </source>
</evidence>
<evidence type="ECO:0000313" key="10">
    <source>
        <dbReference type="Proteomes" id="UP000054776"/>
    </source>
</evidence>
<dbReference type="EMBL" id="JYDH01000041">
    <property type="protein sequence ID" value="KRY36659.1"/>
    <property type="molecule type" value="Genomic_DNA"/>
</dbReference>
<feature type="compositionally biased region" description="Basic residues" evidence="8">
    <location>
        <begin position="210"/>
        <end position="230"/>
    </location>
</feature>
<evidence type="ECO:0000256" key="8">
    <source>
        <dbReference type="SAM" id="MobiDB-lite"/>
    </source>
</evidence>
<dbReference type="Proteomes" id="UP000054776">
    <property type="component" value="Unassembled WGS sequence"/>
</dbReference>
<comment type="caution">
    <text evidence="9">The sequence shown here is derived from an EMBL/GenBank/DDBJ whole genome shotgun (WGS) entry which is preliminary data.</text>
</comment>
<gene>
    <name evidence="9" type="primary">Tgs1</name>
    <name evidence="9" type="ORF">T01_12012</name>
</gene>
<evidence type="ECO:0000256" key="7">
    <source>
        <dbReference type="ARBA" id="ARBA00049790"/>
    </source>
</evidence>
<dbReference type="Gene3D" id="3.40.50.150">
    <property type="entry name" value="Vaccinia Virus protein VP39"/>
    <property type="match status" value="1"/>
</dbReference>
<comment type="catalytic activity">
    <reaction evidence="5">
        <text>a 5'-end (N(2),N(7)-dimethyl 5'-triphosphoguanosine)-ribonucleoside in snRNA + S-adenosyl-L-methionine = a 5'-end (N(2),N(2),N(7)-trimethyl 5'-triphosphoguanosine)-ribonucleoside in snRNA + S-adenosyl-L-homocysteine + H(+)</text>
        <dbReference type="Rhea" id="RHEA:78479"/>
        <dbReference type="Rhea" id="RHEA-COMP:19087"/>
        <dbReference type="Rhea" id="RHEA-COMP:19089"/>
        <dbReference type="ChEBI" id="CHEBI:15378"/>
        <dbReference type="ChEBI" id="CHEBI:57856"/>
        <dbReference type="ChEBI" id="CHEBI:59789"/>
        <dbReference type="ChEBI" id="CHEBI:167623"/>
        <dbReference type="ChEBI" id="CHEBI:172880"/>
    </reaction>
    <physiologicalReaction direction="left-to-right" evidence="5">
        <dbReference type="Rhea" id="RHEA:78480"/>
    </physiologicalReaction>
</comment>
<dbReference type="InterPro" id="IPR029063">
    <property type="entry name" value="SAM-dependent_MTases_sf"/>
</dbReference>
<evidence type="ECO:0000256" key="6">
    <source>
        <dbReference type="ARBA" id="ARBA00049075"/>
    </source>
</evidence>
<feature type="region of interest" description="Disordered" evidence="8">
    <location>
        <begin position="207"/>
        <end position="230"/>
    </location>
</feature>
<name>A0A0V1BJE2_TRISP</name>
<dbReference type="OrthoDB" id="194443at2759"/>
<organism evidence="9 10">
    <name type="scientific">Trichinella spiralis</name>
    <name type="common">Trichina worm</name>
    <dbReference type="NCBI Taxonomy" id="6334"/>
    <lineage>
        <taxon>Eukaryota</taxon>
        <taxon>Metazoa</taxon>
        <taxon>Ecdysozoa</taxon>
        <taxon>Nematoda</taxon>
        <taxon>Enoplea</taxon>
        <taxon>Dorylaimia</taxon>
        <taxon>Trichinellida</taxon>
        <taxon>Trichinellidae</taxon>
        <taxon>Trichinella</taxon>
    </lineage>
</organism>
<reference evidence="9 10" key="1">
    <citation type="submission" date="2015-01" db="EMBL/GenBank/DDBJ databases">
        <title>Evolution of Trichinella species and genotypes.</title>
        <authorList>
            <person name="Korhonen P.K."/>
            <person name="Edoardo P."/>
            <person name="Giuseppe L.R."/>
            <person name="Gasser R.B."/>
        </authorList>
    </citation>
    <scope>NUCLEOTIDE SEQUENCE [LARGE SCALE GENOMIC DNA]</scope>
    <source>
        <strain evidence="9">ISS3</strain>
    </source>
</reference>
<sequence length="643" mass="73753">MHRSSIFIQSLQSDLEHDLCTVRLIISSRGSCVLFAQNDLSRHISYLVSRILVPVRILPFPLICILISYFQKMQRPCSVDFTVLGHLKLESSTNGNRRQMEMQLTRVDLPCNRPISRCFVPEYHKTVSGKHIYELATNFERIVRCNDDRHVFYPSNNSKCCNYDSVSNFAGEEDEDRNTSETDSSVDSQACDLDELELMKAMGLPVQFTSKKKSNKSRKNRHKYRKSTSRAVKRNATSCDITNGENEKGTLTLQGSGNMNFCTENFIPTEDTSYSALSEVHLSSGSAQEDTCETQLTDEEEVAKRFISDKEESDYYDAARNSDSESTKSLAIENVKKNILLLAENRYIFGEMSEDFEMVELIIKPKKFNADSLYERKEGKVDELNGTVKSVESLGERVECYNPEVDFNLTKEYWERNCKCILKYWNQRFRLFYKYEEGILLDEQSWFSVTPEAIACHIAKRCKNKLIVDAFCGVGGNAIQFAKQGNFVIAIDIDPVKIKCARNNAKIYQVENQIQFICANFFDIYRKLRSDIVFLAPPWGGPDYQCFREFDVKTIDILDGKSIIEAARTISKSMIYFLPRNSSLLSIYDTVKFSKAVEIEQNYNRTVIMKNCPLTLYIFTVLRCHTLDALCHLFAASSALFNI</sequence>
<evidence type="ECO:0000256" key="1">
    <source>
        <dbReference type="ARBA" id="ARBA00018517"/>
    </source>
</evidence>
<dbReference type="eggNOG" id="KOG2730">
    <property type="taxonomic scope" value="Eukaryota"/>
</dbReference>
<dbReference type="CDD" id="cd02440">
    <property type="entry name" value="AdoMet_MTases"/>
    <property type="match status" value="1"/>
</dbReference>
<dbReference type="InterPro" id="IPR019012">
    <property type="entry name" value="RNA_cap_Gua-N2-MeTrfase"/>
</dbReference>
<dbReference type="PANTHER" id="PTHR14741:SF32">
    <property type="entry name" value="TRIMETHYLGUANOSINE SYNTHASE"/>
    <property type="match status" value="1"/>
</dbReference>
<dbReference type="AlphaFoldDB" id="A0A0V1BJE2"/>
<comment type="catalytic activity">
    <reaction evidence="6">
        <text>a 5'-end (N(7)-methyl 5'-triphosphoguanosine)-ribonucleoside in snRNA + S-adenosyl-L-methionine = a 5'-end (N(2),N(7)-dimethyl 5'-triphosphoguanosine)-ribonucleoside in snRNA + S-adenosyl-L-homocysteine + H(+)</text>
        <dbReference type="Rhea" id="RHEA:78471"/>
        <dbReference type="Rhea" id="RHEA-COMP:19085"/>
        <dbReference type="Rhea" id="RHEA-COMP:19087"/>
        <dbReference type="ChEBI" id="CHEBI:15378"/>
        <dbReference type="ChEBI" id="CHEBI:57856"/>
        <dbReference type="ChEBI" id="CHEBI:59789"/>
        <dbReference type="ChEBI" id="CHEBI:156461"/>
        <dbReference type="ChEBI" id="CHEBI:172880"/>
    </reaction>
    <physiologicalReaction direction="left-to-right" evidence="6">
        <dbReference type="Rhea" id="RHEA:78472"/>
    </physiologicalReaction>
</comment>